<evidence type="ECO:0000313" key="5">
    <source>
        <dbReference type="Proteomes" id="UP000094761"/>
    </source>
</evidence>
<dbReference type="EMBL" id="LUAX01000004">
    <property type="protein sequence ID" value="OAM98878.1"/>
    <property type="molecule type" value="Genomic_DNA"/>
</dbReference>
<dbReference type="InterPro" id="IPR002201">
    <property type="entry name" value="Glyco_trans_9"/>
</dbReference>
<dbReference type="Proteomes" id="UP001150001">
    <property type="component" value="Unassembled WGS sequence"/>
</dbReference>
<accession>A0A178JBH4</accession>
<reference evidence="4 5" key="1">
    <citation type="submission" date="2016-03" db="EMBL/GenBank/DDBJ databases">
        <title>Draft genome sequence of the Vibrio tubiashii subs. europaeus.</title>
        <authorList>
            <person name="Spinard E."/>
            <person name="Dubert J."/>
            <person name="Nelson D.R."/>
            <person name="Barja J.L."/>
        </authorList>
    </citation>
    <scope>NUCLEOTIDE SEQUENCE [LARGE SCALE GENOMIC DNA]</scope>
    <source>
        <strain evidence="5">PP-638</strain>
        <strain evidence="4">PP2-638</strain>
    </source>
</reference>
<evidence type="ECO:0000313" key="6">
    <source>
        <dbReference type="Proteomes" id="UP001150001"/>
    </source>
</evidence>
<evidence type="ECO:0000313" key="4">
    <source>
        <dbReference type="EMBL" id="OAM98878.1"/>
    </source>
</evidence>
<dbReference type="PANTHER" id="PTHR30160:SF15">
    <property type="entry name" value="GLYCOSYLTRANSFERASE HI_0523-RELATED"/>
    <property type="match status" value="1"/>
</dbReference>
<comment type="caution">
    <text evidence="4">The sequence shown here is derived from an EMBL/GenBank/DDBJ whole genome shotgun (WGS) entry which is preliminary data.</text>
</comment>
<dbReference type="Gene3D" id="3.40.50.2000">
    <property type="entry name" value="Glycogen Phosphorylase B"/>
    <property type="match status" value="2"/>
</dbReference>
<reference evidence="3" key="2">
    <citation type="submission" date="2022-11" db="EMBL/GenBank/DDBJ databases">
        <title>Role of the vibriolysin VemA secreted by the emergent pathogen Vibrio europaeus in the colonization of Manila clam mucus.</title>
        <authorList>
            <person name="Martinez C."/>
            <person name="Rodriguez S."/>
            <person name="Vences A."/>
            <person name="Barja J.L."/>
            <person name="Toranzo A.E."/>
            <person name="Dubert J."/>
        </authorList>
    </citation>
    <scope>NUCLEOTIDE SEQUENCE</scope>
    <source>
        <strain evidence="3">3454</strain>
    </source>
</reference>
<proteinExistence type="predicted"/>
<dbReference type="RefSeq" id="WP_069667752.1">
    <property type="nucleotide sequence ID" value="NZ_JAPFIM010000012.1"/>
</dbReference>
<dbReference type="AlphaFoldDB" id="A0A178JBH4"/>
<dbReference type="PANTHER" id="PTHR30160">
    <property type="entry name" value="TETRAACYLDISACCHARIDE 4'-KINASE-RELATED"/>
    <property type="match status" value="1"/>
</dbReference>
<organism evidence="4 5">
    <name type="scientific">Vibrio europaeus</name>
    <dbReference type="NCBI Taxonomy" id="300876"/>
    <lineage>
        <taxon>Bacteria</taxon>
        <taxon>Pseudomonadati</taxon>
        <taxon>Pseudomonadota</taxon>
        <taxon>Gammaproteobacteria</taxon>
        <taxon>Vibrionales</taxon>
        <taxon>Vibrionaceae</taxon>
        <taxon>Vibrio</taxon>
        <taxon>Vibrio oreintalis group</taxon>
    </lineage>
</organism>
<protein>
    <submittedName>
        <fullName evidence="3">Glycosyltransferase family 9 protein</fullName>
    </submittedName>
    <submittedName>
        <fullName evidence="4">Heptosyltransferase</fullName>
    </submittedName>
</protein>
<dbReference type="GO" id="GO:0009244">
    <property type="term" value="P:lipopolysaccharide core region biosynthetic process"/>
    <property type="evidence" value="ECO:0007669"/>
    <property type="project" value="TreeGrafter"/>
</dbReference>
<dbReference type="GO" id="GO:0005829">
    <property type="term" value="C:cytosol"/>
    <property type="evidence" value="ECO:0007669"/>
    <property type="project" value="TreeGrafter"/>
</dbReference>
<evidence type="ECO:0000256" key="1">
    <source>
        <dbReference type="ARBA" id="ARBA00022676"/>
    </source>
</evidence>
<name>A0A178JBH4_9VIBR</name>
<dbReference type="GO" id="GO:0008713">
    <property type="term" value="F:ADP-heptose-lipopolysaccharide heptosyltransferase activity"/>
    <property type="evidence" value="ECO:0007669"/>
    <property type="project" value="TreeGrafter"/>
</dbReference>
<dbReference type="InterPro" id="IPR051199">
    <property type="entry name" value="LPS_LOS_Heptosyltrfase"/>
</dbReference>
<keyword evidence="1" id="KW-0328">Glycosyltransferase</keyword>
<keyword evidence="6" id="KW-1185">Reference proteome</keyword>
<dbReference type="SUPFAM" id="SSF53756">
    <property type="entry name" value="UDP-Glycosyltransferase/glycogen phosphorylase"/>
    <property type="match status" value="1"/>
</dbReference>
<dbReference type="EMBL" id="JAPFIT010000032">
    <property type="protein sequence ID" value="MDC5743109.1"/>
    <property type="molecule type" value="Genomic_DNA"/>
</dbReference>
<dbReference type="Proteomes" id="UP000094761">
    <property type="component" value="Unassembled WGS sequence"/>
</dbReference>
<dbReference type="GeneID" id="78076601"/>
<gene>
    <name evidence="4" type="ORF">AZ468_12875</name>
    <name evidence="3" type="ORF">OPW20_23910</name>
</gene>
<sequence>MRFIISRLQRFRDVVRRHLGVLLFDRKRESTFDPKQAKSILFIRNDAKLGDAIVSSGVINKIRKHRPDIKITVLTTLSMEPLFKQHFSVDQVVHLSKRPSYGEIRAVCQELGSIDVVASLNLDMKMKDIYLLNKLDSKVIVGVDSLLKLVDINISADIQGLHYAEKFDYLSKLLGILEPAERYQVPVLTESVAKIESFIAASGINDYVLLNPFGSGNERKLSRESIEAIATAVLSLDESLKVVVLTAPDTLKQFQSMNLTSDRVVHFADSQSIYDAIAAVVKAKLVISVDTSIVHIASGLLKPQIAIYSDDAANFSNWHPNSDIAEVIVASGEVNNFDHTLVIPKIKSLLEEAAS</sequence>
<evidence type="ECO:0000256" key="2">
    <source>
        <dbReference type="ARBA" id="ARBA00022679"/>
    </source>
</evidence>
<evidence type="ECO:0000313" key="3">
    <source>
        <dbReference type="EMBL" id="MDC5743109.1"/>
    </source>
</evidence>
<dbReference type="Pfam" id="PF01075">
    <property type="entry name" value="Glyco_transf_9"/>
    <property type="match status" value="1"/>
</dbReference>
<keyword evidence="2 4" id="KW-0808">Transferase</keyword>
<dbReference type="OrthoDB" id="89608at2"/>